<organism evidence="2 3">
    <name type="scientific">Magnetofaba australis IT-1</name>
    <dbReference type="NCBI Taxonomy" id="1434232"/>
    <lineage>
        <taxon>Bacteria</taxon>
        <taxon>Pseudomonadati</taxon>
        <taxon>Pseudomonadota</taxon>
        <taxon>Magnetococcia</taxon>
        <taxon>Magnetococcales</taxon>
        <taxon>Magnetococcaceae</taxon>
        <taxon>Magnetofaba</taxon>
    </lineage>
</organism>
<evidence type="ECO:0000256" key="1">
    <source>
        <dbReference type="SAM" id="MobiDB-lite"/>
    </source>
</evidence>
<evidence type="ECO:0000313" key="2">
    <source>
        <dbReference type="EMBL" id="OSM06756.1"/>
    </source>
</evidence>
<dbReference type="Proteomes" id="UP000194003">
    <property type="component" value="Unassembled WGS sequence"/>
</dbReference>
<name>A0A1Y2K8J2_9PROT</name>
<dbReference type="RefSeq" id="WP_085440437.1">
    <property type="nucleotide sequence ID" value="NZ_LVJN01000015.1"/>
</dbReference>
<feature type="region of interest" description="Disordered" evidence="1">
    <location>
        <begin position="99"/>
        <end position="122"/>
    </location>
</feature>
<sequence>MSDDRFHKWELREELQGPPIVGDAQTPGYAAGNVASFLEQALGYAAVRGEGLFLSPDALEGMRLILCRAAEDAYTAQSRASEANQRLAQSDEINRMLMRQHLQQTADPTPPDNVAPLRSPTP</sequence>
<dbReference type="EMBL" id="LVJN01000015">
    <property type="protein sequence ID" value="OSM06756.1"/>
    <property type="molecule type" value="Genomic_DNA"/>
</dbReference>
<comment type="caution">
    <text evidence="2">The sequence shown here is derived from an EMBL/GenBank/DDBJ whole genome shotgun (WGS) entry which is preliminary data.</text>
</comment>
<dbReference type="STRING" id="1434232.MAIT1_00387"/>
<gene>
    <name evidence="2" type="ORF">MAIT1_00387</name>
</gene>
<feature type="compositionally biased region" description="Pro residues" evidence="1">
    <location>
        <begin position="108"/>
        <end position="122"/>
    </location>
</feature>
<proteinExistence type="predicted"/>
<reference evidence="2 3" key="1">
    <citation type="journal article" date="2016" name="BMC Genomics">
        <title>Combined genomic and structural analyses of a cultured magnetotactic bacterium reveals its niche adaptation to a dynamic environment.</title>
        <authorList>
            <person name="Araujo A.C."/>
            <person name="Morillo V."/>
            <person name="Cypriano J."/>
            <person name="Teixeira L.C."/>
            <person name="Leao P."/>
            <person name="Lyra S."/>
            <person name="Almeida L.G."/>
            <person name="Bazylinski D.A."/>
            <person name="Vasconcellos A.T."/>
            <person name="Abreu F."/>
            <person name="Lins U."/>
        </authorList>
    </citation>
    <scope>NUCLEOTIDE SEQUENCE [LARGE SCALE GENOMIC DNA]</scope>
    <source>
        <strain evidence="2 3">IT-1</strain>
    </source>
</reference>
<protein>
    <submittedName>
        <fullName evidence="2">Uncharacterized protein</fullName>
    </submittedName>
</protein>
<dbReference type="AlphaFoldDB" id="A0A1Y2K8J2"/>
<keyword evidence="3" id="KW-1185">Reference proteome</keyword>
<evidence type="ECO:0000313" key="3">
    <source>
        <dbReference type="Proteomes" id="UP000194003"/>
    </source>
</evidence>
<accession>A0A1Y2K8J2</accession>